<sequence length="175" mass="19754">MDYLGSSLAFSSRMKLNHQTPYYTSFTSLGHLGHTGSVQPSAWRDQKRSSENKTNISSLNLVCSFTTCSEILSDVISLTPPDTSDSTGRRRSTQFNVSQICLTGTMMYNTDTGQSRFELKPSKPLEKTCQYEPETPTPLKPETLPTTTDICGSRDKFARLQYRKWKKKIFDCSPQ</sequence>
<reference evidence="1" key="1">
    <citation type="journal article" date="2023" name="G3 (Bethesda)">
        <title>A reference genome for the long-term kleptoplast-retaining sea slug Elysia crispata morphotype clarki.</title>
        <authorList>
            <person name="Eastman K.E."/>
            <person name="Pendleton A.L."/>
            <person name="Shaikh M.A."/>
            <person name="Suttiyut T."/>
            <person name="Ogas R."/>
            <person name="Tomko P."/>
            <person name="Gavelis G."/>
            <person name="Widhalm J.R."/>
            <person name="Wisecaver J.H."/>
        </authorList>
    </citation>
    <scope>NUCLEOTIDE SEQUENCE</scope>
    <source>
        <strain evidence="1">ECLA1</strain>
    </source>
</reference>
<gene>
    <name evidence="1" type="ORF">RRG08_024188</name>
</gene>
<comment type="caution">
    <text evidence="1">The sequence shown here is derived from an EMBL/GenBank/DDBJ whole genome shotgun (WGS) entry which is preliminary data.</text>
</comment>
<organism evidence="1 2">
    <name type="scientific">Elysia crispata</name>
    <name type="common">lettuce slug</name>
    <dbReference type="NCBI Taxonomy" id="231223"/>
    <lineage>
        <taxon>Eukaryota</taxon>
        <taxon>Metazoa</taxon>
        <taxon>Spiralia</taxon>
        <taxon>Lophotrochozoa</taxon>
        <taxon>Mollusca</taxon>
        <taxon>Gastropoda</taxon>
        <taxon>Heterobranchia</taxon>
        <taxon>Euthyneura</taxon>
        <taxon>Panpulmonata</taxon>
        <taxon>Sacoglossa</taxon>
        <taxon>Placobranchoidea</taxon>
        <taxon>Plakobranchidae</taxon>
        <taxon>Elysia</taxon>
    </lineage>
</organism>
<name>A0AAE1D2R2_9GAST</name>
<dbReference type="Proteomes" id="UP001283361">
    <property type="component" value="Unassembled WGS sequence"/>
</dbReference>
<dbReference type="AlphaFoldDB" id="A0AAE1D2R2"/>
<protein>
    <submittedName>
        <fullName evidence="1">Uncharacterized protein</fullName>
    </submittedName>
</protein>
<evidence type="ECO:0000313" key="1">
    <source>
        <dbReference type="EMBL" id="KAK3754113.1"/>
    </source>
</evidence>
<evidence type="ECO:0000313" key="2">
    <source>
        <dbReference type="Proteomes" id="UP001283361"/>
    </source>
</evidence>
<dbReference type="EMBL" id="JAWDGP010005686">
    <property type="protein sequence ID" value="KAK3754113.1"/>
    <property type="molecule type" value="Genomic_DNA"/>
</dbReference>
<accession>A0AAE1D2R2</accession>
<keyword evidence="2" id="KW-1185">Reference proteome</keyword>
<proteinExistence type="predicted"/>